<dbReference type="AlphaFoldDB" id="A0A067QP40"/>
<dbReference type="InterPro" id="IPR029070">
    <property type="entry name" value="Chitinase_insertion_sf"/>
</dbReference>
<dbReference type="InParanoid" id="A0A067QP40"/>
<dbReference type="InterPro" id="IPR036179">
    <property type="entry name" value="Ig-like_dom_sf"/>
</dbReference>
<name>A0A067QP40_ZOONE</name>
<protein>
    <submittedName>
        <fullName evidence="3">Putative chitinase 2</fullName>
    </submittedName>
</protein>
<evidence type="ECO:0000259" key="2">
    <source>
        <dbReference type="PROSITE" id="PS51910"/>
    </source>
</evidence>
<reference evidence="3 4" key="1">
    <citation type="journal article" date="2014" name="Nat. Commun.">
        <title>Molecular traces of alternative social organization in a termite genome.</title>
        <authorList>
            <person name="Terrapon N."/>
            <person name="Li C."/>
            <person name="Robertson H.M."/>
            <person name="Ji L."/>
            <person name="Meng X."/>
            <person name="Booth W."/>
            <person name="Chen Z."/>
            <person name="Childers C.P."/>
            <person name="Glastad K.M."/>
            <person name="Gokhale K."/>
            <person name="Gowin J."/>
            <person name="Gronenberg W."/>
            <person name="Hermansen R.A."/>
            <person name="Hu H."/>
            <person name="Hunt B.G."/>
            <person name="Huylmans A.K."/>
            <person name="Khalil S.M."/>
            <person name="Mitchell R.D."/>
            <person name="Munoz-Torres M.C."/>
            <person name="Mustard J.A."/>
            <person name="Pan H."/>
            <person name="Reese J.T."/>
            <person name="Scharf M.E."/>
            <person name="Sun F."/>
            <person name="Vogel H."/>
            <person name="Xiao J."/>
            <person name="Yang W."/>
            <person name="Yang Z."/>
            <person name="Yang Z."/>
            <person name="Zhou J."/>
            <person name="Zhu J."/>
            <person name="Brent C.S."/>
            <person name="Elsik C.G."/>
            <person name="Goodisman M.A."/>
            <person name="Liberles D.A."/>
            <person name="Roe R.M."/>
            <person name="Vargo E.L."/>
            <person name="Vilcinskas A."/>
            <person name="Wang J."/>
            <person name="Bornberg-Bauer E."/>
            <person name="Korb J."/>
            <person name="Zhang G."/>
            <person name="Liebig J."/>
        </authorList>
    </citation>
    <scope>NUCLEOTIDE SEQUENCE [LARGE SCALE GENOMIC DNA]</scope>
    <source>
        <tissue evidence="3">Whole organism</tissue>
    </source>
</reference>
<sequence length="648" mass="73432">MLNPYYGNEDSNSDNELVSIPGQSLSELATQMPTVVVENSSDIRIGPHLQYNGPVTVKQYITVNGKEEIKSSSDDVYHDIATSGLQPLDVIGKNVVLRDCTNEQLDSENQAWLRNRYVWSAVAVVLLVAIIVSLAVTLPGAEYETVTPIKTSKIQFLLEHDYVDVYEGYKSVQWFVNVKAPSKPKLVWYGPDCEVLEERDGPSSYKVYTSPDGKTTKLKINNILLKDRGLYRLQARTKDDEDWAYITLNVKSMKPLENQHVTMCYMAEWAYYRQGLGKFTIDDIVPTLCSHVVYAFAALNVNENSIESMIPEYDLEDNNGTGAYKKVTSLKEKYPHLKVLLGMGGWKERIEKNYSVVAESPTRRKAFVRSVSDFLRKYNFDGLDFHWQYPAEQHGVPADKMNFVHLLKELREEFDKFGWLLTAPLGVIPDTIEQSFDIPAISRYLDYMFAMCYSYHHHDEGQTGPNAPLYPLHPDDERNVESSISILLDKGVPRDKLVLALPMYGRIFKMNHAGEPVGFGIPAVEGQRGSYVQGDGMWGYNEICYEVDNPLSNWVKRWDNVTHTPYAYKDDQFMSYDNVASITEKVKLALKKKLAGVMIWSLDMDDFRGSCTFGKSGSAVYPLLRAINNALDPTMSWNKVPCNSSTVA</sequence>
<dbReference type="InterPro" id="IPR011583">
    <property type="entry name" value="Chitinase_II/V-like_cat"/>
</dbReference>
<dbReference type="GO" id="GO:0004568">
    <property type="term" value="F:chitinase activity"/>
    <property type="evidence" value="ECO:0007669"/>
    <property type="project" value="TreeGrafter"/>
</dbReference>
<organism evidence="3 4">
    <name type="scientific">Zootermopsis nevadensis</name>
    <name type="common">Dampwood termite</name>
    <dbReference type="NCBI Taxonomy" id="136037"/>
    <lineage>
        <taxon>Eukaryota</taxon>
        <taxon>Metazoa</taxon>
        <taxon>Ecdysozoa</taxon>
        <taxon>Arthropoda</taxon>
        <taxon>Hexapoda</taxon>
        <taxon>Insecta</taxon>
        <taxon>Pterygota</taxon>
        <taxon>Neoptera</taxon>
        <taxon>Polyneoptera</taxon>
        <taxon>Dictyoptera</taxon>
        <taxon>Blattodea</taxon>
        <taxon>Blattoidea</taxon>
        <taxon>Termitoidae</taxon>
        <taxon>Termopsidae</taxon>
        <taxon>Zootermopsis</taxon>
    </lineage>
</organism>
<accession>A0A067QP40</accession>
<dbReference type="PANTHER" id="PTHR11177:SF403">
    <property type="entry name" value="CHITINASE 2-RELATED"/>
    <property type="match status" value="1"/>
</dbReference>
<dbReference type="Gene3D" id="2.60.40.10">
    <property type="entry name" value="Immunoglobulins"/>
    <property type="match status" value="1"/>
</dbReference>
<keyword evidence="1" id="KW-0472">Membrane</keyword>
<dbReference type="GO" id="GO:0008061">
    <property type="term" value="F:chitin binding"/>
    <property type="evidence" value="ECO:0007669"/>
    <property type="project" value="InterPro"/>
</dbReference>
<dbReference type="Gene3D" id="3.10.50.10">
    <property type="match status" value="1"/>
</dbReference>
<dbReference type="eggNOG" id="KOG2806">
    <property type="taxonomic scope" value="Eukaryota"/>
</dbReference>
<dbReference type="SUPFAM" id="SSF54556">
    <property type="entry name" value="Chitinase insertion domain"/>
    <property type="match status" value="1"/>
</dbReference>
<proteinExistence type="predicted"/>
<evidence type="ECO:0000256" key="1">
    <source>
        <dbReference type="SAM" id="Phobius"/>
    </source>
</evidence>
<evidence type="ECO:0000313" key="4">
    <source>
        <dbReference type="Proteomes" id="UP000027135"/>
    </source>
</evidence>
<dbReference type="EMBL" id="KK853100">
    <property type="protein sequence ID" value="KDR11366.1"/>
    <property type="molecule type" value="Genomic_DNA"/>
</dbReference>
<dbReference type="InterPro" id="IPR017853">
    <property type="entry name" value="GH"/>
</dbReference>
<dbReference type="GO" id="GO:0005975">
    <property type="term" value="P:carbohydrate metabolic process"/>
    <property type="evidence" value="ECO:0007669"/>
    <property type="project" value="InterPro"/>
</dbReference>
<dbReference type="SUPFAM" id="SSF48726">
    <property type="entry name" value="Immunoglobulin"/>
    <property type="match status" value="1"/>
</dbReference>
<dbReference type="STRING" id="136037.A0A067QP40"/>
<dbReference type="Gene3D" id="3.20.20.80">
    <property type="entry name" value="Glycosidases"/>
    <property type="match status" value="1"/>
</dbReference>
<dbReference type="Proteomes" id="UP000027135">
    <property type="component" value="Unassembled WGS sequence"/>
</dbReference>
<dbReference type="PROSITE" id="PS51910">
    <property type="entry name" value="GH18_2"/>
    <property type="match status" value="1"/>
</dbReference>
<dbReference type="OrthoDB" id="8187780at2759"/>
<dbReference type="InterPro" id="IPR013783">
    <property type="entry name" value="Ig-like_fold"/>
</dbReference>
<keyword evidence="1" id="KW-0812">Transmembrane</keyword>
<keyword evidence="4" id="KW-1185">Reference proteome</keyword>
<feature type="transmembrane region" description="Helical" evidence="1">
    <location>
        <begin position="117"/>
        <end position="138"/>
    </location>
</feature>
<keyword evidence="1" id="KW-1133">Transmembrane helix</keyword>
<dbReference type="InterPro" id="IPR001223">
    <property type="entry name" value="Glyco_hydro18_cat"/>
</dbReference>
<dbReference type="SMART" id="SM00636">
    <property type="entry name" value="Glyco_18"/>
    <property type="match status" value="1"/>
</dbReference>
<evidence type="ECO:0000313" key="3">
    <source>
        <dbReference type="EMBL" id="KDR11366.1"/>
    </source>
</evidence>
<feature type="domain" description="GH18" evidence="2">
    <location>
        <begin position="260"/>
        <end position="634"/>
    </location>
</feature>
<dbReference type="SUPFAM" id="SSF51445">
    <property type="entry name" value="(Trans)glycosidases"/>
    <property type="match status" value="1"/>
</dbReference>
<dbReference type="PANTHER" id="PTHR11177">
    <property type="entry name" value="CHITINASE"/>
    <property type="match status" value="1"/>
</dbReference>
<gene>
    <name evidence="3" type="ORF">L798_14869</name>
</gene>
<dbReference type="Pfam" id="PF00704">
    <property type="entry name" value="Glyco_hydro_18"/>
    <property type="match status" value="1"/>
</dbReference>
<dbReference type="InterPro" id="IPR050314">
    <property type="entry name" value="Glycosyl_Hydrlase_18"/>
</dbReference>
<dbReference type="GO" id="GO:0005576">
    <property type="term" value="C:extracellular region"/>
    <property type="evidence" value="ECO:0007669"/>
    <property type="project" value="TreeGrafter"/>
</dbReference>
<dbReference type="GO" id="GO:0006032">
    <property type="term" value="P:chitin catabolic process"/>
    <property type="evidence" value="ECO:0007669"/>
    <property type="project" value="TreeGrafter"/>
</dbReference>